<dbReference type="InterPro" id="IPR054738">
    <property type="entry name" value="Siphovirus-type_tail_C"/>
</dbReference>
<evidence type="ECO:0000313" key="2">
    <source>
        <dbReference type="EMBL" id="BCT75535.1"/>
    </source>
</evidence>
<protein>
    <recommendedName>
        <fullName evidence="1">Siphovirus-type tail component C-terminal domain-containing protein</fullName>
    </recommendedName>
</protein>
<gene>
    <name evidence="2" type="ORF">SCMU_13770</name>
</gene>
<evidence type="ECO:0000259" key="1">
    <source>
        <dbReference type="Pfam" id="PF22768"/>
    </source>
</evidence>
<feature type="domain" description="Siphovirus-type tail component C-terminal" evidence="1">
    <location>
        <begin position="2"/>
        <end position="40"/>
    </location>
</feature>
<proteinExistence type="predicted"/>
<sequence>MTLNGTANRNNIVDPTSTFFTLPPGPTSLQFSSSDSAAVTGTLTGYIVPAYSTI</sequence>
<accession>A0ABM7PTG1</accession>
<evidence type="ECO:0000313" key="3">
    <source>
        <dbReference type="Proteomes" id="UP001319861"/>
    </source>
</evidence>
<organism evidence="2 3">
    <name type="scientific">Sinomonas cyclohexanicum</name>
    <name type="common">Corynebacterium cyclohexanicum</name>
    <dbReference type="NCBI Taxonomy" id="322009"/>
    <lineage>
        <taxon>Bacteria</taxon>
        <taxon>Bacillati</taxon>
        <taxon>Actinomycetota</taxon>
        <taxon>Actinomycetes</taxon>
        <taxon>Micrococcales</taxon>
        <taxon>Micrococcaceae</taxon>
        <taxon>Sinomonas</taxon>
    </lineage>
</organism>
<reference evidence="2 3" key="1">
    <citation type="journal article" date="2021" name="J. Biosci. Bioeng.">
        <title>Identification and characterization of a chc gene cluster responsible for the aromatization pathway of cyclohexanecarboxylate degradation in Sinomonas cyclohexanicum ATCC 51369.</title>
        <authorList>
            <person name="Yamamoto T."/>
            <person name="Hasegawa Y."/>
            <person name="Lau P.C.K."/>
            <person name="Iwaki H."/>
        </authorList>
    </citation>
    <scope>NUCLEOTIDE SEQUENCE [LARGE SCALE GENOMIC DNA]</scope>
    <source>
        <strain evidence="2 3">ATCC 51369</strain>
    </source>
</reference>
<dbReference type="Proteomes" id="UP001319861">
    <property type="component" value="Chromosome"/>
</dbReference>
<dbReference type="Pfam" id="PF22768">
    <property type="entry name" value="SPP1_Dit"/>
    <property type="match status" value="1"/>
</dbReference>
<name>A0ABM7PTG1_SINCY</name>
<dbReference type="EMBL" id="AP024525">
    <property type="protein sequence ID" value="BCT75535.1"/>
    <property type="molecule type" value="Genomic_DNA"/>
</dbReference>
<keyword evidence="3" id="KW-1185">Reference proteome</keyword>